<evidence type="ECO:0000313" key="3">
    <source>
        <dbReference type="EMBL" id="GFJ80445.1"/>
    </source>
</evidence>
<dbReference type="Proteomes" id="UP000482800">
    <property type="component" value="Unassembled WGS sequence"/>
</dbReference>
<reference evidence="3 4" key="1">
    <citation type="submission" date="2020-03" db="EMBL/GenBank/DDBJ databases">
        <title>Whole genome shotgun sequence of Phytohabitans houttuyneae NBRC 108639.</title>
        <authorList>
            <person name="Komaki H."/>
            <person name="Tamura T."/>
        </authorList>
    </citation>
    <scope>NUCLEOTIDE SEQUENCE [LARGE SCALE GENOMIC DNA]</scope>
    <source>
        <strain evidence="3 4">NBRC 108639</strain>
    </source>
</reference>
<feature type="transmembrane region" description="Helical" evidence="1">
    <location>
        <begin position="95"/>
        <end position="115"/>
    </location>
</feature>
<feature type="transmembrane region" description="Helical" evidence="1">
    <location>
        <begin position="42"/>
        <end position="60"/>
    </location>
</feature>
<organism evidence="3 4">
    <name type="scientific">Phytohabitans houttuyneae</name>
    <dbReference type="NCBI Taxonomy" id="1076126"/>
    <lineage>
        <taxon>Bacteria</taxon>
        <taxon>Bacillati</taxon>
        <taxon>Actinomycetota</taxon>
        <taxon>Actinomycetes</taxon>
        <taxon>Micromonosporales</taxon>
        <taxon>Micromonosporaceae</taxon>
    </lineage>
</organism>
<name>A0A6V8KI90_9ACTN</name>
<dbReference type="RefSeq" id="WP_173057798.1">
    <property type="nucleotide sequence ID" value="NZ_BAABGO010000017.1"/>
</dbReference>
<keyword evidence="1" id="KW-0472">Membrane</keyword>
<keyword evidence="1" id="KW-0812">Transmembrane</keyword>
<feature type="transmembrane region" description="Helical" evidence="1">
    <location>
        <begin position="127"/>
        <end position="150"/>
    </location>
</feature>
<evidence type="ECO:0000256" key="1">
    <source>
        <dbReference type="SAM" id="Phobius"/>
    </source>
</evidence>
<evidence type="ECO:0000313" key="4">
    <source>
        <dbReference type="Proteomes" id="UP000482800"/>
    </source>
</evidence>
<keyword evidence="1" id="KW-1133">Transmembrane helix</keyword>
<protein>
    <recommendedName>
        <fullName evidence="2">DUF2231 domain-containing protein</fullName>
    </recommendedName>
</protein>
<dbReference type="InterPro" id="IPR019251">
    <property type="entry name" value="DUF2231_TM"/>
</dbReference>
<feature type="transmembrane region" description="Helical" evidence="1">
    <location>
        <begin position="13"/>
        <end position="35"/>
    </location>
</feature>
<reference evidence="3 4" key="2">
    <citation type="submission" date="2020-03" db="EMBL/GenBank/DDBJ databases">
        <authorList>
            <person name="Ichikawa N."/>
            <person name="Kimura A."/>
            <person name="Kitahashi Y."/>
            <person name="Uohara A."/>
        </authorList>
    </citation>
    <scope>NUCLEOTIDE SEQUENCE [LARGE SCALE GENOMIC DNA]</scope>
    <source>
        <strain evidence="3 4">NBRC 108639</strain>
    </source>
</reference>
<feature type="domain" description="DUF2231" evidence="2">
    <location>
        <begin position="7"/>
        <end position="161"/>
    </location>
</feature>
<evidence type="ECO:0000259" key="2">
    <source>
        <dbReference type="Pfam" id="PF09990"/>
    </source>
</evidence>
<sequence length="163" mass="16958">MFDEIMGLPMHPLVVHAAVVFIPLLALAAVVYTLVPRVRARIGWAAALLAVAGPAGAFVARESGQELRERLIAANYGQEILDQVNEHQGYGDLTFYFSLGLGAGTLLLVLVTNGLTSGRGTAGGVPLWLTWVLGAAVIVLAGVTGVYVFLTGDSGANAVWSGV</sequence>
<dbReference type="AlphaFoldDB" id="A0A6V8KI90"/>
<proteinExistence type="predicted"/>
<comment type="caution">
    <text evidence="3">The sequence shown here is derived from an EMBL/GenBank/DDBJ whole genome shotgun (WGS) entry which is preliminary data.</text>
</comment>
<gene>
    <name evidence="3" type="ORF">Phou_046250</name>
</gene>
<keyword evidence="4" id="KW-1185">Reference proteome</keyword>
<accession>A0A6V8KI90</accession>
<dbReference type="EMBL" id="BLPF01000001">
    <property type="protein sequence ID" value="GFJ80445.1"/>
    <property type="molecule type" value="Genomic_DNA"/>
</dbReference>
<dbReference type="Pfam" id="PF09990">
    <property type="entry name" value="DUF2231"/>
    <property type="match status" value="1"/>
</dbReference>